<sequence length="277" mass="31512">MSSVNNLLAITYGCLHEDRGQRLPMDLVVKELEKSLKFEESLANPKLMSSDGLQDRSTPNSSFAALIRRNKVGKIFDIFDFNRDGGLSREELVAFLVATNDVNLEQGPEQICTKADKVMCLYDEYLDDEKGLTYHGLLQYYDDGHGDLDNDIMQVVSDSYSDDDDSSRRIKLMKIFQKHNHDRVYDGLLKLVLDSKPSDDDEAALWFGSPESLVIIKPLTNKPLLSWLVITLLILLIATILVKLSFLWFVFLVLSNSIVAFMNKRKEKKMHALCNIN</sequence>
<keyword evidence="2" id="KW-1185">Reference proteome</keyword>
<proteinExistence type="predicted"/>
<reference evidence="1 2" key="2">
    <citation type="journal article" date="2022" name="Mol. Ecol. Resour.">
        <title>The genomes of chicory, endive, great burdock and yacon provide insights into Asteraceae paleo-polyploidization history and plant inulin production.</title>
        <authorList>
            <person name="Fan W."/>
            <person name="Wang S."/>
            <person name="Wang H."/>
            <person name="Wang A."/>
            <person name="Jiang F."/>
            <person name="Liu H."/>
            <person name="Zhao H."/>
            <person name="Xu D."/>
            <person name="Zhang Y."/>
        </authorList>
    </citation>
    <scope>NUCLEOTIDE SEQUENCE [LARGE SCALE GENOMIC DNA]</scope>
    <source>
        <strain evidence="2">cv. Punajuju</strain>
        <tissue evidence="1">Leaves</tissue>
    </source>
</reference>
<dbReference type="Proteomes" id="UP001055811">
    <property type="component" value="Linkage Group LG02"/>
</dbReference>
<accession>A0ACB9GHM4</accession>
<organism evidence="1 2">
    <name type="scientific">Cichorium intybus</name>
    <name type="common">Chicory</name>
    <dbReference type="NCBI Taxonomy" id="13427"/>
    <lineage>
        <taxon>Eukaryota</taxon>
        <taxon>Viridiplantae</taxon>
        <taxon>Streptophyta</taxon>
        <taxon>Embryophyta</taxon>
        <taxon>Tracheophyta</taxon>
        <taxon>Spermatophyta</taxon>
        <taxon>Magnoliopsida</taxon>
        <taxon>eudicotyledons</taxon>
        <taxon>Gunneridae</taxon>
        <taxon>Pentapetalae</taxon>
        <taxon>asterids</taxon>
        <taxon>campanulids</taxon>
        <taxon>Asterales</taxon>
        <taxon>Asteraceae</taxon>
        <taxon>Cichorioideae</taxon>
        <taxon>Cichorieae</taxon>
        <taxon>Cichoriinae</taxon>
        <taxon>Cichorium</taxon>
    </lineage>
</organism>
<dbReference type="EMBL" id="CM042010">
    <property type="protein sequence ID" value="KAI3782510.1"/>
    <property type="molecule type" value="Genomic_DNA"/>
</dbReference>
<evidence type="ECO:0000313" key="1">
    <source>
        <dbReference type="EMBL" id="KAI3782510.1"/>
    </source>
</evidence>
<evidence type="ECO:0000313" key="2">
    <source>
        <dbReference type="Proteomes" id="UP001055811"/>
    </source>
</evidence>
<name>A0ACB9GHM4_CICIN</name>
<comment type="caution">
    <text evidence="1">The sequence shown here is derived from an EMBL/GenBank/DDBJ whole genome shotgun (WGS) entry which is preliminary data.</text>
</comment>
<protein>
    <submittedName>
        <fullName evidence="1">Uncharacterized protein</fullName>
    </submittedName>
</protein>
<gene>
    <name evidence="1" type="ORF">L2E82_12559</name>
</gene>
<reference evidence="2" key="1">
    <citation type="journal article" date="2022" name="Mol. Ecol. Resour.">
        <title>The genomes of chicory, endive, great burdock and yacon provide insights into Asteraceae palaeo-polyploidization history and plant inulin production.</title>
        <authorList>
            <person name="Fan W."/>
            <person name="Wang S."/>
            <person name="Wang H."/>
            <person name="Wang A."/>
            <person name="Jiang F."/>
            <person name="Liu H."/>
            <person name="Zhao H."/>
            <person name="Xu D."/>
            <person name="Zhang Y."/>
        </authorList>
    </citation>
    <scope>NUCLEOTIDE SEQUENCE [LARGE SCALE GENOMIC DNA]</scope>
    <source>
        <strain evidence="2">cv. Punajuju</strain>
    </source>
</reference>